<gene>
    <name evidence="2" type="ORF">K466DRAFT_655476</name>
</gene>
<accession>A0A5C3P2V1</accession>
<dbReference type="EMBL" id="ML211434">
    <property type="protein sequence ID" value="TFK82948.1"/>
    <property type="molecule type" value="Genomic_DNA"/>
</dbReference>
<evidence type="ECO:0000256" key="1">
    <source>
        <dbReference type="SAM" id="SignalP"/>
    </source>
</evidence>
<dbReference type="InParanoid" id="A0A5C3P2V1"/>
<evidence type="ECO:0000313" key="3">
    <source>
        <dbReference type="Proteomes" id="UP000308197"/>
    </source>
</evidence>
<evidence type="ECO:0000313" key="2">
    <source>
        <dbReference type="EMBL" id="TFK82948.1"/>
    </source>
</evidence>
<feature type="signal peptide" evidence="1">
    <location>
        <begin position="1"/>
        <end position="23"/>
    </location>
</feature>
<feature type="chain" id="PRO_5022666562" evidence="1">
    <location>
        <begin position="24"/>
        <end position="154"/>
    </location>
</feature>
<proteinExistence type="predicted"/>
<keyword evidence="1" id="KW-0732">Signal</keyword>
<dbReference type="Proteomes" id="UP000308197">
    <property type="component" value="Unassembled WGS sequence"/>
</dbReference>
<name>A0A5C3P2V1_9APHY</name>
<keyword evidence="3" id="KW-1185">Reference proteome</keyword>
<reference evidence="2 3" key="1">
    <citation type="journal article" date="2019" name="Nat. Ecol. Evol.">
        <title>Megaphylogeny resolves global patterns of mushroom evolution.</title>
        <authorList>
            <person name="Varga T."/>
            <person name="Krizsan K."/>
            <person name="Foldi C."/>
            <person name="Dima B."/>
            <person name="Sanchez-Garcia M."/>
            <person name="Sanchez-Ramirez S."/>
            <person name="Szollosi G.J."/>
            <person name="Szarkandi J.G."/>
            <person name="Papp V."/>
            <person name="Albert L."/>
            <person name="Andreopoulos W."/>
            <person name="Angelini C."/>
            <person name="Antonin V."/>
            <person name="Barry K.W."/>
            <person name="Bougher N.L."/>
            <person name="Buchanan P."/>
            <person name="Buyck B."/>
            <person name="Bense V."/>
            <person name="Catcheside P."/>
            <person name="Chovatia M."/>
            <person name="Cooper J."/>
            <person name="Damon W."/>
            <person name="Desjardin D."/>
            <person name="Finy P."/>
            <person name="Geml J."/>
            <person name="Haridas S."/>
            <person name="Hughes K."/>
            <person name="Justo A."/>
            <person name="Karasinski D."/>
            <person name="Kautmanova I."/>
            <person name="Kiss B."/>
            <person name="Kocsube S."/>
            <person name="Kotiranta H."/>
            <person name="LaButti K.M."/>
            <person name="Lechner B.E."/>
            <person name="Liimatainen K."/>
            <person name="Lipzen A."/>
            <person name="Lukacs Z."/>
            <person name="Mihaltcheva S."/>
            <person name="Morgado L.N."/>
            <person name="Niskanen T."/>
            <person name="Noordeloos M.E."/>
            <person name="Ohm R.A."/>
            <person name="Ortiz-Santana B."/>
            <person name="Ovrebo C."/>
            <person name="Racz N."/>
            <person name="Riley R."/>
            <person name="Savchenko A."/>
            <person name="Shiryaev A."/>
            <person name="Soop K."/>
            <person name="Spirin V."/>
            <person name="Szebenyi C."/>
            <person name="Tomsovsky M."/>
            <person name="Tulloss R.E."/>
            <person name="Uehling J."/>
            <person name="Grigoriev I.V."/>
            <person name="Vagvolgyi C."/>
            <person name="Papp T."/>
            <person name="Martin F.M."/>
            <person name="Miettinen O."/>
            <person name="Hibbett D.S."/>
            <person name="Nagy L.G."/>
        </authorList>
    </citation>
    <scope>NUCLEOTIDE SEQUENCE [LARGE SCALE GENOMIC DNA]</scope>
    <source>
        <strain evidence="2 3">HHB13444</strain>
    </source>
</reference>
<protein>
    <submittedName>
        <fullName evidence="2">Uncharacterized protein</fullName>
    </submittedName>
</protein>
<dbReference type="AlphaFoldDB" id="A0A5C3P2V1"/>
<organism evidence="2 3">
    <name type="scientific">Polyporus arcularius HHB13444</name>
    <dbReference type="NCBI Taxonomy" id="1314778"/>
    <lineage>
        <taxon>Eukaryota</taxon>
        <taxon>Fungi</taxon>
        <taxon>Dikarya</taxon>
        <taxon>Basidiomycota</taxon>
        <taxon>Agaricomycotina</taxon>
        <taxon>Agaricomycetes</taxon>
        <taxon>Polyporales</taxon>
        <taxon>Polyporaceae</taxon>
        <taxon>Polyporus</taxon>
    </lineage>
</organism>
<sequence length="154" mass="17097">MLTPSPLFALVLFLFGTPAIAVASDITFDTPTNGTTWNVGLSPRFNVSWYEFTQDSPQHVLTSSPQAYRRRSIAQVPIFTSASLVPSCGGESSLTGRTWSEMWDSIDPGWTQTEINLPALLHSEIDKYYMHRACPAATCGRKKRHILYCAGPDR</sequence>